<keyword evidence="3" id="KW-1185">Reference proteome</keyword>
<organism evidence="2 3">
    <name type="scientific">Eumeta variegata</name>
    <name type="common">Bagworm moth</name>
    <name type="synonym">Eumeta japonica</name>
    <dbReference type="NCBI Taxonomy" id="151549"/>
    <lineage>
        <taxon>Eukaryota</taxon>
        <taxon>Metazoa</taxon>
        <taxon>Ecdysozoa</taxon>
        <taxon>Arthropoda</taxon>
        <taxon>Hexapoda</taxon>
        <taxon>Insecta</taxon>
        <taxon>Pterygota</taxon>
        <taxon>Neoptera</taxon>
        <taxon>Endopterygota</taxon>
        <taxon>Lepidoptera</taxon>
        <taxon>Glossata</taxon>
        <taxon>Ditrysia</taxon>
        <taxon>Tineoidea</taxon>
        <taxon>Psychidae</taxon>
        <taxon>Oiketicinae</taxon>
        <taxon>Eumeta</taxon>
    </lineage>
</organism>
<protein>
    <submittedName>
        <fullName evidence="2">Uncharacterized protein</fullName>
    </submittedName>
</protein>
<accession>A0A4C1VCG1</accession>
<evidence type="ECO:0000256" key="1">
    <source>
        <dbReference type="SAM" id="MobiDB-lite"/>
    </source>
</evidence>
<reference evidence="2 3" key="1">
    <citation type="journal article" date="2019" name="Commun. Biol.">
        <title>The bagworm genome reveals a unique fibroin gene that provides high tensile strength.</title>
        <authorList>
            <person name="Kono N."/>
            <person name="Nakamura H."/>
            <person name="Ohtoshi R."/>
            <person name="Tomita M."/>
            <person name="Numata K."/>
            <person name="Arakawa K."/>
        </authorList>
    </citation>
    <scope>NUCLEOTIDE SEQUENCE [LARGE SCALE GENOMIC DNA]</scope>
</reference>
<dbReference type="Proteomes" id="UP000299102">
    <property type="component" value="Unassembled WGS sequence"/>
</dbReference>
<feature type="region of interest" description="Disordered" evidence="1">
    <location>
        <begin position="64"/>
        <end position="92"/>
    </location>
</feature>
<dbReference type="EMBL" id="BGZK01000324">
    <property type="protein sequence ID" value="GBP36838.1"/>
    <property type="molecule type" value="Genomic_DNA"/>
</dbReference>
<comment type="caution">
    <text evidence="2">The sequence shown here is derived from an EMBL/GenBank/DDBJ whole genome shotgun (WGS) entry which is preliminary data.</text>
</comment>
<gene>
    <name evidence="2" type="ORF">EVAR_96084_1</name>
</gene>
<name>A0A4C1VCG1_EUMVA</name>
<dbReference type="AlphaFoldDB" id="A0A4C1VCG1"/>
<feature type="compositionally biased region" description="Polar residues" evidence="1">
    <location>
        <begin position="64"/>
        <end position="79"/>
    </location>
</feature>
<evidence type="ECO:0000313" key="3">
    <source>
        <dbReference type="Proteomes" id="UP000299102"/>
    </source>
</evidence>
<evidence type="ECO:0000313" key="2">
    <source>
        <dbReference type="EMBL" id="GBP36838.1"/>
    </source>
</evidence>
<sequence length="112" mass="12613">MHYGGGMKALLRKRSTLLERGNRKRQSQSECVTLECRRAVYLLQASVAKSLRVYNYGTLRTQPTSEIHFSNSRKSSTPGATDGGRRSLRRTHRLDGFQAIDTSWRGAKLSAI</sequence>
<proteinExistence type="predicted"/>